<organism evidence="3 4">
    <name type="scientific">Gnathostoma spinigerum</name>
    <dbReference type="NCBI Taxonomy" id="75299"/>
    <lineage>
        <taxon>Eukaryota</taxon>
        <taxon>Metazoa</taxon>
        <taxon>Ecdysozoa</taxon>
        <taxon>Nematoda</taxon>
        <taxon>Chromadorea</taxon>
        <taxon>Rhabditida</taxon>
        <taxon>Spirurina</taxon>
        <taxon>Gnathostomatomorpha</taxon>
        <taxon>Gnathostomatoidea</taxon>
        <taxon>Gnathostomatidae</taxon>
        <taxon>Gnathostoma</taxon>
    </lineage>
</organism>
<feature type="region of interest" description="Disordered" evidence="1">
    <location>
        <begin position="1"/>
        <end position="80"/>
    </location>
</feature>
<feature type="transmembrane region" description="Helical" evidence="2">
    <location>
        <begin position="228"/>
        <end position="246"/>
    </location>
</feature>
<sequence length="252" mass="28167">MNAEECRGEMTKSRIVSSKPETSVDSNKEEKAQEKDSNSSNEEKTEHRKNGECTTLNEAKEAKKTEDNTESGSDGEKKNTKDDEQMVIGLIKVIKKILNRKQAVLATISLLLGIFSIFISTFRNLDALGYSALHIKAYTIMRLLIIYGSLLLTLTATFFVTYSITSTSIRNGFRWGRLILASLCGIVVYIAVIIATFIVGIIGFYRVVELYSKVDYVDAATENFMDMLLYRSALAVFTIHIALSMSKCCCCR</sequence>
<feature type="compositionally biased region" description="Basic and acidic residues" evidence="1">
    <location>
        <begin position="26"/>
        <end position="51"/>
    </location>
</feature>
<feature type="compositionally biased region" description="Basic and acidic residues" evidence="1">
    <location>
        <begin position="1"/>
        <end position="12"/>
    </location>
</feature>
<feature type="transmembrane region" description="Helical" evidence="2">
    <location>
        <begin position="103"/>
        <end position="123"/>
    </location>
</feature>
<keyword evidence="4" id="KW-1185">Reference proteome</keyword>
<dbReference type="AlphaFoldDB" id="A0ABD6EPD9"/>
<comment type="caution">
    <text evidence="3">The sequence shown here is derived from an EMBL/GenBank/DDBJ whole genome shotgun (WGS) entry which is preliminary data.</text>
</comment>
<keyword evidence="2" id="KW-1133">Transmembrane helix</keyword>
<feature type="transmembrane region" description="Helical" evidence="2">
    <location>
        <begin position="143"/>
        <end position="165"/>
    </location>
</feature>
<name>A0ABD6EPD9_9BILA</name>
<evidence type="ECO:0000256" key="1">
    <source>
        <dbReference type="SAM" id="MobiDB-lite"/>
    </source>
</evidence>
<protein>
    <submittedName>
        <fullName evidence="3">Uncharacterized protein</fullName>
    </submittedName>
</protein>
<dbReference type="Proteomes" id="UP001608902">
    <property type="component" value="Unassembled WGS sequence"/>
</dbReference>
<accession>A0ABD6EPD9</accession>
<reference evidence="3 4" key="1">
    <citation type="submission" date="2024-08" db="EMBL/GenBank/DDBJ databases">
        <title>Gnathostoma spinigerum genome.</title>
        <authorList>
            <person name="Gonzalez-Bertolin B."/>
            <person name="Monzon S."/>
            <person name="Zaballos A."/>
            <person name="Jimenez P."/>
            <person name="Dekumyoy P."/>
            <person name="Varona S."/>
            <person name="Cuesta I."/>
            <person name="Sumanam S."/>
            <person name="Adisakwattana P."/>
            <person name="Gasser R.B."/>
            <person name="Hernandez-Gonzalez A."/>
            <person name="Young N.D."/>
            <person name="Perteguer M.J."/>
        </authorList>
    </citation>
    <scope>NUCLEOTIDE SEQUENCE [LARGE SCALE GENOMIC DNA]</scope>
    <source>
        <strain evidence="3">AL3</strain>
        <tissue evidence="3">Liver</tissue>
    </source>
</reference>
<evidence type="ECO:0000256" key="2">
    <source>
        <dbReference type="SAM" id="Phobius"/>
    </source>
</evidence>
<dbReference type="EMBL" id="JBGFUD010002886">
    <property type="protein sequence ID" value="MFH4978120.1"/>
    <property type="molecule type" value="Genomic_DNA"/>
</dbReference>
<gene>
    <name evidence="3" type="ORF">AB6A40_004829</name>
</gene>
<proteinExistence type="predicted"/>
<keyword evidence="2" id="KW-0472">Membrane</keyword>
<evidence type="ECO:0000313" key="3">
    <source>
        <dbReference type="EMBL" id="MFH4978120.1"/>
    </source>
</evidence>
<feature type="compositionally biased region" description="Basic and acidic residues" evidence="1">
    <location>
        <begin position="58"/>
        <end position="67"/>
    </location>
</feature>
<evidence type="ECO:0000313" key="4">
    <source>
        <dbReference type="Proteomes" id="UP001608902"/>
    </source>
</evidence>
<keyword evidence="2" id="KW-0812">Transmembrane</keyword>
<feature type="compositionally biased region" description="Polar residues" evidence="1">
    <location>
        <begin position="14"/>
        <end position="25"/>
    </location>
</feature>
<feature type="transmembrane region" description="Helical" evidence="2">
    <location>
        <begin position="177"/>
        <end position="208"/>
    </location>
</feature>